<protein>
    <submittedName>
        <fullName evidence="1">Uncharacterized protein</fullName>
    </submittedName>
</protein>
<dbReference type="SMART" id="SM00223">
    <property type="entry name" value="APPLE"/>
    <property type="match status" value="2"/>
</dbReference>
<dbReference type="Proteomes" id="UP001642464">
    <property type="component" value="Unassembled WGS sequence"/>
</dbReference>
<dbReference type="InterPro" id="IPR011992">
    <property type="entry name" value="EF-hand-dom_pair"/>
</dbReference>
<comment type="caution">
    <text evidence="1">The sequence shown here is derived from an EMBL/GenBank/DDBJ whole genome shotgun (WGS) entry which is preliminary data.</text>
</comment>
<dbReference type="InterPro" id="IPR003609">
    <property type="entry name" value="Pan_app"/>
</dbReference>
<sequence length="919" mass="100902">MGQWMLIGLLAFCLASASARAPIASGVCPKGYFRNATVLFPCDQHSGVAFAPVSKTEDVTIRVPTGVQDLKLLVRAQFAMMIAFRDPLDNKQIPFVKDGEKTQAWRDLSLQLDAGQVLSQQTGMWEGNWRVGLNYIGTSQEELDVIVRGVPEGGTHELVNISFSYTAYHGCTKPSVPKGCADFARFASRQLVFNWSSWVQEKFPTADAAWSELCDKTMEKVTPLQAGPVPYYMFGEVWGKWPLANLVHPGWREAFRFFDTLGGTPPDGYVEPLEFRTGYGLASTYLSMFGWCEILRKQYLTWEEAWKALSGAEFGFESPVNFEKWKTSFWDTYKPEEGMSKATADESFVYADADGNEEVSQKEFASIYFSCAPENQGKPPGGQAAQAEKEEETAAEAATKEKLPETDDAVSRCLYENIEYSGSEAGAILHTPNLTECQVNCRNTAGCGHFTFRYEDGSCKIFGLDAIWLPETGAVSGPARCVAQVRLTLQDLGDLAKLEKEKDILQVEIATELAKSAKIPVHDIRDMAGQVGKVTLSADASASGKLFMDSFVDMPAGSKLQDMQKVAAQSEANRKLREALQADTASSDAQMEVLVEAIPFAQCFVMGTKFEPNMADLATALTARACQNMCQRTAGCAFFSYLQDSQQCGLHVASAKPIFFESAMAGPQECQGLPSVYEPSADEMEVAGAGGSMLSNPWFWIALIVLSAILVALACWLRKSAVCAKKTKRRQVSRQGVDGKLGPGEHRYMPLPADQQLEQDMLAQAASDATWQQVALQGPSQPSQVPTPDFSPMSGRWNGSASYGSHAGSQWQPMPLPSGNMSAPMTDQAWQFSNPSGTQGQPDWMPHFLGAEAVREYDMWRSQRPERSSWPLQQMPPMFPMPAPPQSDIPYAYSLPAQAGRLGTNLGDTDSLRYDPRIT</sequence>
<proteinExistence type="predicted"/>
<dbReference type="InterPro" id="IPR000177">
    <property type="entry name" value="Apple"/>
</dbReference>
<evidence type="ECO:0000313" key="2">
    <source>
        <dbReference type="Proteomes" id="UP001642464"/>
    </source>
</evidence>
<dbReference type="EMBL" id="CAXAMM010024792">
    <property type="protein sequence ID" value="CAK9056004.1"/>
    <property type="molecule type" value="Genomic_DNA"/>
</dbReference>
<accession>A0ABP0N117</accession>
<evidence type="ECO:0000313" key="1">
    <source>
        <dbReference type="EMBL" id="CAK9056004.1"/>
    </source>
</evidence>
<dbReference type="Gene3D" id="3.50.4.10">
    <property type="entry name" value="Hepatocyte Growth Factor"/>
    <property type="match status" value="2"/>
</dbReference>
<organism evidence="1 2">
    <name type="scientific">Durusdinium trenchii</name>
    <dbReference type="NCBI Taxonomy" id="1381693"/>
    <lineage>
        <taxon>Eukaryota</taxon>
        <taxon>Sar</taxon>
        <taxon>Alveolata</taxon>
        <taxon>Dinophyceae</taxon>
        <taxon>Suessiales</taxon>
        <taxon>Symbiodiniaceae</taxon>
        <taxon>Durusdinium</taxon>
    </lineage>
</organism>
<name>A0ABP0N117_9DINO</name>
<dbReference type="PROSITE" id="PS50948">
    <property type="entry name" value="PAN"/>
    <property type="match status" value="2"/>
</dbReference>
<keyword evidence="2" id="KW-1185">Reference proteome</keyword>
<dbReference type="SUPFAM" id="SSF47473">
    <property type="entry name" value="EF-hand"/>
    <property type="match status" value="1"/>
</dbReference>
<gene>
    <name evidence="1" type="ORF">SCF082_LOCUS30222</name>
</gene>
<dbReference type="Pfam" id="PF00024">
    <property type="entry name" value="PAN_1"/>
    <property type="match status" value="2"/>
</dbReference>
<dbReference type="SUPFAM" id="SSF57414">
    <property type="entry name" value="Hairpin loop containing domain-like"/>
    <property type="match status" value="2"/>
</dbReference>
<reference evidence="1 2" key="1">
    <citation type="submission" date="2024-02" db="EMBL/GenBank/DDBJ databases">
        <authorList>
            <person name="Chen Y."/>
            <person name="Shah S."/>
            <person name="Dougan E. K."/>
            <person name="Thang M."/>
            <person name="Chan C."/>
        </authorList>
    </citation>
    <scope>NUCLEOTIDE SEQUENCE [LARGE SCALE GENOMIC DNA]</scope>
</reference>